<evidence type="ECO:0000313" key="2">
    <source>
        <dbReference type="Proteomes" id="UP001238334"/>
    </source>
</evidence>
<proteinExistence type="predicted"/>
<keyword evidence="2" id="KW-1185">Reference proteome</keyword>
<protein>
    <submittedName>
        <fullName evidence="1">Uncharacterized protein</fullName>
    </submittedName>
</protein>
<sequence length="293" mass="32012">MGALSQLAELARQDNRAAQIFLARVAEETHLHAHVTGSLPRAERVALLRQPGGLSGKSWLKTAQVDVPLALALLQSKNIREREGPAIALLTFGEITLGLRTTNVLIQNGFADEASNALLSVEDLPKDAIVLADSLRRIPSGRTPNYAGVSILPGKYRSINASDIENGITAEDRLSWVQFFPRDLWEGGRGAEIAISHTINVPSLQPLAQFCRRNCSESADRCTALGASVLSTSYHPFSSPLENLLSNEDYWASPRIEADVARRLPDLTKYGPWLRGFDACFGDEMTGLQARVR</sequence>
<dbReference type="KEGG" id="ppso:QPJ95_04530"/>
<dbReference type="RefSeq" id="WP_270918457.1">
    <property type="nucleotide sequence ID" value="NZ_CP127247.1"/>
</dbReference>
<dbReference type="Proteomes" id="UP001238334">
    <property type="component" value="Chromosome"/>
</dbReference>
<organism evidence="1 2">
    <name type="scientific">Parasedimentitalea psychrophila</name>
    <dbReference type="NCBI Taxonomy" id="2997337"/>
    <lineage>
        <taxon>Bacteria</taxon>
        <taxon>Pseudomonadati</taxon>
        <taxon>Pseudomonadota</taxon>
        <taxon>Alphaproteobacteria</taxon>
        <taxon>Rhodobacterales</taxon>
        <taxon>Paracoccaceae</taxon>
        <taxon>Parasedimentitalea</taxon>
    </lineage>
</organism>
<name>A0A9Y2KZX4_9RHOB</name>
<evidence type="ECO:0000313" key="1">
    <source>
        <dbReference type="EMBL" id="WIY26195.1"/>
    </source>
</evidence>
<dbReference type="EMBL" id="CP127247">
    <property type="protein sequence ID" value="WIY26195.1"/>
    <property type="molecule type" value="Genomic_DNA"/>
</dbReference>
<gene>
    <name evidence="1" type="ORF">QPJ95_04530</name>
</gene>
<accession>A0A9Y2KZX4</accession>
<reference evidence="1 2" key="1">
    <citation type="submission" date="2023-06" db="EMBL/GenBank/DDBJ databases">
        <title>Parasedimentitalea psychrophila sp. nov., a psychrophilic bacterium isolated from deep-sea sediment.</title>
        <authorList>
            <person name="Li A."/>
        </authorList>
    </citation>
    <scope>NUCLEOTIDE SEQUENCE [LARGE SCALE GENOMIC DNA]</scope>
    <source>
        <strain evidence="1 2">QS115</strain>
    </source>
</reference>
<dbReference type="AlphaFoldDB" id="A0A9Y2KZX4"/>